<dbReference type="PANTHER" id="PTHR33875:SF2">
    <property type="entry name" value="ACR183CP"/>
    <property type="match status" value="1"/>
</dbReference>
<dbReference type="PANTHER" id="PTHR33875">
    <property type="entry name" value="OS09G0542200 PROTEIN"/>
    <property type="match status" value="1"/>
</dbReference>
<dbReference type="InterPro" id="IPR036249">
    <property type="entry name" value="Thioredoxin-like_sf"/>
</dbReference>
<evidence type="ECO:0000259" key="2">
    <source>
        <dbReference type="Pfam" id="PF13462"/>
    </source>
</evidence>
<evidence type="ECO:0000313" key="4">
    <source>
        <dbReference type="Proteomes" id="UP001175226"/>
    </source>
</evidence>
<gene>
    <name evidence="3" type="ORF">EV421DRAFT_1709508</name>
</gene>
<evidence type="ECO:0000313" key="3">
    <source>
        <dbReference type="EMBL" id="KAK0444323.1"/>
    </source>
</evidence>
<dbReference type="Proteomes" id="UP001175226">
    <property type="component" value="Unassembled WGS sequence"/>
</dbReference>
<dbReference type="Pfam" id="PF13462">
    <property type="entry name" value="Thioredoxin_4"/>
    <property type="match status" value="1"/>
</dbReference>
<comment type="caution">
    <text evidence="3">The sequence shown here is derived from an EMBL/GenBank/DDBJ whole genome shotgun (WGS) entry which is preliminary data.</text>
</comment>
<proteinExistence type="predicted"/>
<name>A0AA39JKI3_9AGAR</name>
<dbReference type="AlphaFoldDB" id="A0AA39JKI3"/>
<feature type="compositionally biased region" description="Basic residues" evidence="1">
    <location>
        <begin position="203"/>
        <end position="221"/>
    </location>
</feature>
<evidence type="ECO:0000256" key="1">
    <source>
        <dbReference type="SAM" id="MobiDB-lite"/>
    </source>
</evidence>
<dbReference type="Gene3D" id="3.40.30.10">
    <property type="entry name" value="Glutaredoxin"/>
    <property type="match status" value="1"/>
</dbReference>
<dbReference type="InterPro" id="IPR012336">
    <property type="entry name" value="Thioredoxin-like_fold"/>
</dbReference>
<protein>
    <recommendedName>
        <fullName evidence="2">Thioredoxin-like fold domain-containing protein</fullName>
    </recommendedName>
</protein>
<dbReference type="SUPFAM" id="SSF52833">
    <property type="entry name" value="Thioredoxin-like"/>
    <property type="match status" value="1"/>
</dbReference>
<organism evidence="3 4">
    <name type="scientific">Armillaria borealis</name>
    <dbReference type="NCBI Taxonomy" id="47425"/>
    <lineage>
        <taxon>Eukaryota</taxon>
        <taxon>Fungi</taxon>
        <taxon>Dikarya</taxon>
        <taxon>Basidiomycota</taxon>
        <taxon>Agaricomycotina</taxon>
        <taxon>Agaricomycetes</taxon>
        <taxon>Agaricomycetidae</taxon>
        <taxon>Agaricales</taxon>
        <taxon>Marasmiineae</taxon>
        <taxon>Physalacriaceae</taxon>
        <taxon>Armillaria</taxon>
    </lineage>
</organism>
<sequence>MALQPSLRPLIIAGRPDAPHTLDIFLDYVCPFSAKLALTIDTVLKPLFGPGGKYDGKVKAIFRPQVQPWHGSSTFTHEAGLAVARASPDSFWTFSLALFKHQGEYFDIPTSTLTPLQIREKLAKLADEVIQSKSVTDEFKDLLSLKSSPNGGVAVTDDLKYTIKFSRQNSIHVSPTVLWDGLVASEISSSWGEKEVDPIFSGKGKRMRSVHTTQRKRNIVQ</sequence>
<feature type="region of interest" description="Disordered" evidence="1">
    <location>
        <begin position="202"/>
        <end position="221"/>
    </location>
</feature>
<keyword evidence="4" id="KW-1185">Reference proteome</keyword>
<feature type="domain" description="Thioredoxin-like fold" evidence="2">
    <location>
        <begin position="11"/>
        <end position="115"/>
    </location>
</feature>
<reference evidence="3" key="1">
    <citation type="submission" date="2023-06" db="EMBL/GenBank/DDBJ databases">
        <authorList>
            <consortium name="Lawrence Berkeley National Laboratory"/>
            <person name="Ahrendt S."/>
            <person name="Sahu N."/>
            <person name="Indic B."/>
            <person name="Wong-Bajracharya J."/>
            <person name="Merenyi Z."/>
            <person name="Ke H.-M."/>
            <person name="Monk M."/>
            <person name="Kocsube S."/>
            <person name="Drula E."/>
            <person name="Lipzen A."/>
            <person name="Balint B."/>
            <person name="Henrissat B."/>
            <person name="Andreopoulos B."/>
            <person name="Martin F.M."/>
            <person name="Harder C.B."/>
            <person name="Rigling D."/>
            <person name="Ford K.L."/>
            <person name="Foster G.D."/>
            <person name="Pangilinan J."/>
            <person name="Papanicolaou A."/>
            <person name="Barry K."/>
            <person name="LaButti K."/>
            <person name="Viragh M."/>
            <person name="Koriabine M."/>
            <person name="Yan M."/>
            <person name="Riley R."/>
            <person name="Champramary S."/>
            <person name="Plett K.L."/>
            <person name="Tsai I.J."/>
            <person name="Slot J."/>
            <person name="Sipos G."/>
            <person name="Plett J."/>
            <person name="Nagy L.G."/>
            <person name="Grigoriev I.V."/>
        </authorList>
    </citation>
    <scope>NUCLEOTIDE SEQUENCE</scope>
    <source>
        <strain evidence="3">FPL87.14</strain>
    </source>
</reference>
<accession>A0AA39JKI3</accession>
<dbReference type="EMBL" id="JAUEPT010000019">
    <property type="protein sequence ID" value="KAK0444323.1"/>
    <property type="molecule type" value="Genomic_DNA"/>
</dbReference>